<dbReference type="EMBL" id="JGYS01000015">
    <property type="protein sequence ID" value="KFI52808.1"/>
    <property type="molecule type" value="Genomic_DNA"/>
</dbReference>
<proteinExistence type="predicted"/>
<dbReference type="PROSITE" id="PS51740">
    <property type="entry name" value="SPOVT_ABRB"/>
    <property type="match status" value="1"/>
</dbReference>
<evidence type="ECO:0000313" key="4">
    <source>
        <dbReference type="EMBL" id="KFI52808.1"/>
    </source>
</evidence>
<dbReference type="InterPro" id="IPR039052">
    <property type="entry name" value="Antitox_PemI-like"/>
</dbReference>
<dbReference type="PANTHER" id="PTHR40516">
    <property type="entry name" value="ANTITOXIN CHPS-RELATED"/>
    <property type="match status" value="1"/>
</dbReference>
<dbReference type="eggNOG" id="COG2336">
    <property type="taxonomic scope" value="Bacteria"/>
</dbReference>
<evidence type="ECO:0000259" key="3">
    <source>
        <dbReference type="PROSITE" id="PS51740"/>
    </source>
</evidence>
<evidence type="ECO:0000256" key="2">
    <source>
        <dbReference type="SAM" id="MobiDB-lite"/>
    </source>
</evidence>
<sequence>MLATATVTKWGNSEGIRIPREVRELAGIHEGSSVTMEVKDGAIVIRPVSTPTRRMGRYVLPDLDALFSDYQGPQPTEDGFANPAGQEEL</sequence>
<protein>
    <submittedName>
        <fullName evidence="4">PemI-like protein</fullName>
    </submittedName>
</protein>
<organism evidence="4 5">
    <name type="scientific">Bifidobacterium callitrichos DSM 23973</name>
    <dbReference type="NCBI Taxonomy" id="1437609"/>
    <lineage>
        <taxon>Bacteria</taxon>
        <taxon>Bacillati</taxon>
        <taxon>Actinomycetota</taxon>
        <taxon>Actinomycetes</taxon>
        <taxon>Bifidobacteriales</taxon>
        <taxon>Bifidobacteriaceae</taxon>
        <taxon>Bifidobacterium</taxon>
    </lineage>
</organism>
<keyword evidence="1" id="KW-0238">DNA-binding</keyword>
<dbReference type="AlphaFoldDB" id="A0A087A208"/>
<accession>A0A087A208</accession>
<gene>
    <name evidence="4" type="ORF">BCAL_1484</name>
</gene>
<name>A0A087A208_9BIFI</name>
<dbReference type="InterPro" id="IPR007159">
    <property type="entry name" value="SpoVT-AbrB_dom"/>
</dbReference>
<evidence type="ECO:0000313" key="5">
    <source>
        <dbReference type="Proteomes" id="UP000029072"/>
    </source>
</evidence>
<feature type="domain" description="SpoVT-AbrB" evidence="3">
    <location>
        <begin position="5"/>
        <end position="50"/>
    </location>
</feature>
<dbReference type="OrthoDB" id="9795766at2"/>
<dbReference type="STRING" id="1437609.BCAL_1484"/>
<dbReference type="GO" id="GO:0097351">
    <property type="term" value="F:toxin sequestering activity"/>
    <property type="evidence" value="ECO:0007669"/>
    <property type="project" value="InterPro"/>
</dbReference>
<dbReference type="Gene3D" id="2.10.260.10">
    <property type="match status" value="1"/>
</dbReference>
<dbReference type="RefSeq" id="WP_043163799.1">
    <property type="nucleotide sequence ID" value="NZ_JDUV01000001.1"/>
</dbReference>
<dbReference type="InterPro" id="IPR037914">
    <property type="entry name" value="SpoVT-AbrB_sf"/>
</dbReference>
<evidence type="ECO:0000256" key="1">
    <source>
        <dbReference type="PROSITE-ProRule" id="PRU01076"/>
    </source>
</evidence>
<dbReference type="NCBIfam" id="TIGR01439">
    <property type="entry name" value="lp_hng_hel_AbrB"/>
    <property type="match status" value="1"/>
</dbReference>
<dbReference type="SUPFAM" id="SSF89447">
    <property type="entry name" value="AbrB/MazE/MraZ-like"/>
    <property type="match status" value="1"/>
</dbReference>
<dbReference type="Pfam" id="PF04014">
    <property type="entry name" value="MazE_antitoxin"/>
    <property type="match status" value="1"/>
</dbReference>
<dbReference type="PANTHER" id="PTHR40516:SF1">
    <property type="entry name" value="ANTITOXIN CHPS-RELATED"/>
    <property type="match status" value="1"/>
</dbReference>
<reference evidence="4 5" key="1">
    <citation type="submission" date="2014-03" db="EMBL/GenBank/DDBJ databases">
        <title>Genomics of Bifidobacteria.</title>
        <authorList>
            <person name="Ventura M."/>
            <person name="Milani C."/>
            <person name="Lugli G.A."/>
        </authorList>
    </citation>
    <scope>NUCLEOTIDE SEQUENCE [LARGE SCALE GENOMIC DNA]</scope>
    <source>
        <strain evidence="4 5">DSM 23973</strain>
    </source>
</reference>
<dbReference type="SMART" id="SM00966">
    <property type="entry name" value="SpoVT_AbrB"/>
    <property type="match status" value="1"/>
</dbReference>
<comment type="caution">
    <text evidence="4">The sequence shown here is derived from an EMBL/GenBank/DDBJ whole genome shotgun (WGS) entry which is preliminary data.</text>
</comment>
<dbReference type="Proteomes" id="UP000029072">
    <property type="component" value="Unassembled WGS sequence"/>
</dbReference>
<feature type="region of interest" description="Disordered" evidence="2">
    <location>
        <begin position="70"/>
        <end position="89"/>
    </location>
</feature>
<dbReference type="GO" id="GO:0003677">
    <property type="term" value="F:DNA binding"/>
    <property type="evidence" value="ECO:0007669"/>
    <property type="project" value="UniProtKB-UniRule"/>
</dbReference>